<feature type="region of interest" description="Disordered" evidence="1">
    <location>
        <begin position="64"/>
        <end position="84"/>
    </location>
</feature>
<sequence length="289" mass="29423">MVMRCVLKHHVCLCVLSTAVLAGLALITAQTKVYAQSKNCNGIANPGASRPGSDSDTGRIECDGGGMKDLSGKRTIDMSTESGSGPAVKVHNGAYTIISDTLIITDKGQSNINPAIQVEREGTLILGGHVDIQNVYKGIEVSGGESSVTVTRGVIGVREGEVVFEVTDGGKITLNEGVTVKGGGRGSTGMEVVLINNGGDVVLGGTNFSNVKTGIKIMGTGKATTVRGGGATVFNLVRDGTGIMMQRTGRGATVIDMTFQGSGGGNMGTGAVMGGGWGVGVEYGEYFTG</sequence>
<dbReference type="PATRIC" id="fig|1094496.3.peg.188"/>
<evidence type="ECO:0000256" key="1">
    <source>
        <dbReference type="SAM" id="MobiDB-lite"/>
    </source>
</evidence>
<evidence type="ECO:0000313" key="4">
    <source>
        <dbReference type="Proteomes" id="UP000014242"/>
    </source>
</evidence>
<keyword evidence="2" id="KW-0732">Signal</keyword>
<evidence type="ECO:0000256" key="2">
    <source>
        <dbReference type="SAM" id="SignalP"/>
    </source>
</evidence>
<protein>
    <recommendedName>
        <fullName evidence="5">Right handed beta helix domain-containing protein</fullName>
    </recommendedName>
</protein>
<feature type="signal peptide" evidence="2">
    <location>
        <begin position="1"/>
        <end position="22"/>
    </location>
</feature>
<feature type="chain" id="PRO_5004127053" description="Right handed beta helix domain-containing protein" evidence="2">
    <location>
        <begin position="23"/>
        <end position="289"/>
    </location>
</feature>
<name>N6VNS6_9HYPH</name>
<proteinExistence type="predicted"/>
<accession>N6VNS6</accession>
<evidence type="ECO:0000313" key="3">
    <source>
        <dbReference type="EMBL" id="ENN92672.1"/>
    </source>
</evidence>
<comment type="caution">
    <text evidence="3">The sequence shown here is derived from an EMBL/GenBank/DDBJ whole genome shotgun (WGS) entry which is preliminary data.</text>
</comment>
<keyword evidence="4" id="KW-1185">Reference proteome</keyword>
<reference evidence="3 4" key="1">
    <citation type="journal article" date="2013" name="PLoS Genet.">
        <title>A gene transfer agent and a dynamic repertoire of secretion systems hold the keys to the explosive radiation of the emerging pathogen Bartonella.</title>
        <authorList>
            <person name="Guy L."/>
            <person name="Nystedt B."/>
            <person name="Toft C."/>
            <person name="Zaremba-Niedzwiedzka K."/>
            <person name="Berglund E.C."/>
            <person name="Granberg F."/>
            <person name="Naslund K."/>
            <person name="Eriksson A.S."/>
            <person name="Andersson S.G."/>
        </authorList>
    </citation>
    <scope>NUCLEOTIDE SEQUENCE [LARGE SCALE GENOMIC DNA]</scope>
    <source>
        <strain evidence="4">m07a</strain>
    </source>
</reference>
<organism evidence="3 4">
    <name type="scientific">Bartonella schoenbuchensis m07a</name>
    <dbReference type="NCBI Taxonomy" id="1094496"/>
    <lineage>
        <taxon>Bacteria</taxon>
        <taxon>Pseudomonadati</taxon>
        <taxon>Pseudomonadota</taxon>
        <taxon>Alphaproteobacteria</taxon>
        <taxon>Hyphomicrobiales</taxon>
        <taxon>Bartonellaceae</taxon>
        <taxon>Bartonella</taxon>
    </lineage>
</organism>
<evidence type="ECO:0008006" key="5">
    <source>
        <dbReference type="Google" id="ProtNLM"/>
    </source>
</evidence>
<dbReference type="eggNOG" id="ENOG503144A">
    <property type="taxonomic scope" value="Bacteria"/>
</dbReference>
<dbReference type="AlphaFoldDB" id="N6VNS6"/>
<dbReference type="HOGENOM" id="CLU_048391_0_0_5"/>
<dbReference type="Proteomes" id="UP000014242">
    <property type="component" value="Unassembled WGS sequence"/>
</dbReference>
<dbReference type="EMBL" id="AGWC01000001">
    <property type="protein sequence ID" value="ENN92672.1"/>
    <property type="molecule type" value="Genomic_DNA"/>
</dbReference>
<gene>
    <name evidence="3" type="ORF">m07a_01820</name>
</gene>